<feature type="region of interest" description="Disordered" evidence="1">
    <location>
        <begin position="33"/>
        <end position="55"/>
    </location>
</feature>
<feature type="compositionally biased region" description="Basic residues" evidence="1">
    <location>
        <begin position="279"/>
        <end position="293"/>
    </location>
</feature>
<evidence type="ECO:0000256" key="1">
    <source>
        <dbReference type="SAM" id="MobiDB-lite"/>
    </source>
</evidence>
<dbReference type="STRING" id="112413.SAMN05421854_110242"/>
<reference evidence="2 3" key="1">
    <citation type="submission" date="2016-10" db="EMBL/GenBank/DDBJ databases">
        <authorList>
            <person name="de Groot N.N."/>
        </authorList>
    </citation>
    <scope>NUCLEOTIDE SEQUENCE [LARGE SCALE GENOMIC DNA]</scope>
    <source>
        <strain evidence="2 3">DSM 44637</strain>
    </source>
</reference>
<feature type="compositionally biased region" description="Pro residues" evidence="1">
    <location>
        <begin position="191"/>
        <end position="201"/>
    </location>
</feature>
<evidence type="ECO:0000313" key="2">
    <source>
        <dbReference type="EMBL" id="SFQ31487.1"/>
    </source>
</evidence>
<organism evidence="2 3">
    <name type="scientific">Amycolatopsis rubida</name>
    <dbReference type="NCBI Taxonomy" id="112413"/>
    <lineage>
        <taxon>Bacteria</taxon>
        <taxon>Bacillati</taxon>
        <taxon>Actinomycetota</taxon>
        <taxon>Actinomycetes</taxon>
        <taxon>Pseudonocardiales</taxon>
        <taxon>Pseudonocardiaceae</taxon>
        <taxon>Amycolatopsis</taxon>
    </lineage>
</organism>
<feature type="region of interest" description="Disordered" evidence="1">
    <location>
        <begin position="237"/>
        <end position="293"/>
    </location>
</feature>
<feature type="region of interest" description="Disordered" evidence="1">
    <location>
        <begin position="140"/>
        <end position="161"/>
    </location>
</feature>
<name>A0A1I5XIJ4_9PSEU</name>
<dbReference type="EMBL" id="FOWC01000010">
    <property type="protein sequence ID" value="SFQ31487.1"/>
    <property type="molecule type" value="Genomic_DNA"/>
</dbReference>
<protein>
    <submittedName>
        <fullName evidence="2">Uncharacterized protein</fullName>
    </submittedName>
</protein>
<feature type="region of interest" description="Disordered" evidence="1">
    <location>
        <begin position="187"/>
        <end position="213"/>
    </location>
</feature>
<evidence type="ECO:0000313" key="3">
    <source>
        <dbReference type="Proteomes" id="UP000199137"/>
    </source>
</evidence>
<gene>
    <name evidence="2" type="ORF">SAMN05421854_110242</name>
</gene>
<dbReference type="Proteomes" id="UP000199137">
    <property type="component" value="Unassembled WGS sequence"/>
</dbReference>
<dbReference type="AlphaFoldDB" id="A0A1I5XIJ4"/>
<sequence length="293" mass="32645">MSPSSNNVPMLTVTTLAKRFNVTPSAVSNWLKRYGPESEAPLPRPDKPAPQPMWRADRWPEFERWNENRKLIKRGPKPENISRKPVADSPMTMDPVLDSIREVAAYARDQMRRDSGNQGENRTAGRLSAHLAVLDDFLTAIGANPDPPDASSPSGEHDETDEADMLTITQLAAELGVTKPSVQGWYDSPTQPVPFPRPVVDPPKAEGRRRTKRLWSRTQLPAARAWLEWYRPYKTRNLTTEGGGRSGHAAPRPPANDSALPPVREFLKDAKRGSGSGVRRGRIASSRVRKRHG</sequence>
<accession>A0A1I5XIJ4</accession>
<proteinExistence type="predicted"/>